<feature type="zinc finger region" description="dksA C4-type" evidence="4">
    <location>
        <begin position="95"/>
        <end position="119"/>
    </location>
</feature>
<dbReference type="Proteomes" id="UP000266177">
    <property type="component" value="Unassembled WGS sequence"/>
</dbReference>
<evidence type="ECO:0000256" key="3">
    <source>
        <dbReference type="ARBA" id="ARBA00022833"/>
    </source>
</evidence>
<dbReference type="InterPro" id="IPR037187">
    <property type="entry name" value="DnaK_N"/>
</dbReference>
<evidence type="ECO:0000259" key="6">
    <source>
        <dbReference type="Pfam" id="PF01258"/>
    </source>
</evidence>
<dbReference type="SUPFAM" id="SSF57716">
    <property type="entry name" value="Glucocorticoid receptor-like (DNA-binding domain)"/>
    <property type="match status" value="1"/>
</dbReference>
<dbReference type="SUPFAM" id="SSF109635">
    <property type="entry name" value="DnaK suppressor protein DksA, alpha-hairpin domain"/>
    <property type="match status" value="1"/>
</dbReference>
<keyword evidence="3" id="KW-0862">Zinc</keyword>
<evidence type="ECO:0000256" key="1">
    <source>
        <dbReference type="ARBA" id="ARBA00022723"/>
    </source>
</evidence>
<dbReference type="Gene3D" id="1.20.120.910">
    <property type="entry name" value="DksA, coiled-coil domain"/>
    <property type="match status" value="1"/>
</dbReference>
<dbReference type="EMBL" id="QYZD01000002">
    <property type="protein sequence ID" value="RJG26063.1"/>
    <property type="molecule type" value="Genomic_DNA"/>
</dbReference>
<evidence type="ECO:0000256" key="4">
    <source>
        <dbReference type="PROSITE-ProRule" id="PRU00510"/>
    </source>
</evidence>
<feature type="domain" description="Zinc finger DksA/TraR C4-type" evidence="6">
    <location>
        <begin position="90"/>
        <end position="118"/>
    </location>
</feature>
<dbReference type="Pfam" id="PF01258">
    <property type="entry name" value="zf-dskA_traR"/>
    <property type="match status" value="1"/>
</dbReference>
<dbReference type="RefSeq" id="WP_119791072.1">
    <property type="nucleotide sequence ID" value="NZ_QYZD01000002.1"/>
</dbReference>
<dbReference type="NCBIfam" id="TIGR02890">
    <property type="entry name" value="bacill_yteA"/>
    <property type="match status" value="1"/>
</dbReference>
<evidence type="ECO:0000256" key="5">
    <source>
        <dbReference type="SAM" id="MobiDB-lite"/>
    </source>
</evidence>
<dbReference type="PANTHER" id="PTHR33823">
    <property type="entry name" value="RNA POLYMERASE-BINDING TRANSCRIPTION FACTOR DKSA-RELATED"/>
    <property type="match status" value="1"/>
</dbReference>
<dbReference type="PROSITE" id="PS51128">
    <property type="entry name" value="ZF_DKSA_2"/>
    <property type="match status" value="1"/>
</dbReference>
<dbReference type="PANTHER" id="PTHR33823:SF4">
    <property type="entry name" value="GENERAL STRESS PROTEIN 16O"/>
    <property type="match status" value="1"/>
</dbReference>
<proteinExistence type="predicted"/>
<accession>A0A3A3GLW6</accession>
<evidence type="ECO:0000313" key="8">
    <source>
        <dbReference type="Proteomes" id="UP000266177"/>
    </source>
</evidence>
<evidence type="ECO:0000256" key="2">
    <source>
        <dbReference type="ARBA" id="ARBA00022771"/>
    </source>
</evidence>
<organism evidence="7 8">
    <name type="scientific">Paenibacillus thiaminolyticus</name>
    <name type="common">Bacillus thiaminolyticus</name>
    <dbReference type="NCBI Taxonomy" id="49283"/>
    <lineage>
        <taxon>Bacteria</taxon>
        <taxon>Bacillati</taxon>
        <taxon>Bacillota</taxon>
        <taxon>Bacilli</taxon>
        <taxon>Bacillales</taxon>
        <taxon>Paenibacillaceae</taxon>
        <taxon>Paenibacillus</taxon>
    </lineage>
</organism>
<keyword evidence="1" id="KW-0479">Metal-binding</keyword>
<gene>
    <name evidence="7" type="ORF">DQX05_04000</name>
</gene>
<protein>
    <submittedName>
        <fullName evidence="7">Molecular chaperone DnaK</fullName>
    </submittedName>
</protein>
<dbReference type="AlphaFoldDB" id="A0A3A3GLW6"/>
<name>A0A3A3GLW6_PANTH</name>
<dbReference type="InterPro" id="IPR014240">
    <property type="entry name" value="YteA"/>
</dbReference>
<sequence>MNSLTSQQLESLKQTLLDKEAQLSRKLSHSNHYGLSRSLRENTGELSNVDNHPGDLATELYERGKDIALNEHDEFLLDRIHSALAQIDKGTYGICAVCEQPIPYERLEAVPFTMYCIEHEPQREVSDRRPVEEQFLMPPFGRTSLDELDTQNGFDGEDAWQIVESWGTSNTPAMQEDGNIDDYDNMYIEASDDVDGFVESFESFVATDMTGSDVYIVRNRRYRHYMDSGEGEPLLEPDETAYSQDGSENAGDAYH</sequence>
<comment type="caution">
    <text evidence="7">The sequence shown here is derived from an EMBL/GenBank/DDBJ whole genome shotgun (WGS) entry which is preliminary data.</text>
</comment>
<dbReference type="OrthoDB" id="9811543at2"/>
<keyword evidence="2" id="KW-0863">Zinc-finger</keyword>
<dbReference type="GO" id="GO:0008270">
    <property type="term" value="F:zinc ion binding"/>
    <property type="evidence" value="ECO:0007669"/>
    <property type="project" value="UniProtKB-KW"/>
</dbReference>
<reference evidence="7 8" key="1">
    <citation type="submission" date="2018-09" db="EMBL/GenBank/DDBJ databases">
        <title>Paenibacillus SK2017-BO5.</title>
        <authorList>
            <person name="Piskunova J.V."/>
            <person name="Dubiley S.A."/>
            <person name="Severinov K.V."/>
        </authorList>
    </citation>
    <scope>NUCLEOTIDE SEQUENCE [LARGE SCALE GENOMIC DNA]</scope>
    <source>
        <strain evidence="7 8">BO5</strain>
    </source>
</reference>
<feature type="compositionally biased region" description="Acidic residues" evidence="5">
    <location>
        <begin position="229"/>
        <end position="239"/>
    </location>
</feature>
<evidence type="ECO:0000313" key="7">
    <source>
        <dbReference type="EMBL" id="RJG26063.1"/>
    </source>
</evidence>
<feature type="region of interest" description="Disordered" evidence="5">
    <location>
        <begin position="227"/>
        <end position="255"/>
    </location>
</feature>
<dbReference type="InterPro" id="IPR000962">
    <property type="entry name" value="Znf_DskA_TraR"/>
</dbReference>